<feature type="chain" id="PRO_5022230863" evidence="1">
    <location>
        <begin position="26"/>
        <end position="192"/>
    </location>
</feature>
<dbReference type="InterPro" id="IPR006311">
    <property type="entry name" value="TAT_signal"/>
</dbReference>
<keyword evidence="4" id="KW-1185">Reference proteome</keyword>
<dbReference type="PROSITE" id="PS51318">
    <property type="entry name" value="TAT"/>
    <property type="match status" value="1"/>
</dbReference>
<evidence type="ECO:0000259" key="2">
    <source>
        <dbReference type="Pfam" id="PF02861"/>
    </source>
</evidence>
<dbReference type="AlphaFoldDB" id="A0A517P111"/>
<evidence type="ECO:0000313" key="3">
    <source>
        <dbReference type="EMBL" id="QDT13059.1"/>
    </source>
</evidence>
<dbReference type="Pfam" id="PF02861">
    <property type="entry name" value="Clp_N"/>
    <property type="match status" value="1"/>
</dbReference>
<name>A0A517P111_9BACT</name>
<dbReference type="EMBL" id="CP036526">
    <property type="protein sequence ID" value="QDT13059.1"/>
    <property type="molecule type" value="Genomic_DNA"/>
</dbReference>
<evidence type="ECO:0000313" key="4">
    <source>
        <dbReference type="Proteomes" id="UP000319817"/>
    </source>
</evidence>
<dbReference type="InterPro" id="IPR036628">
    <property type="entry name" value="Clp_N_dom_sf"/>
</dbReference>
<dbReference type="SUPFAM" id="SSF81923">
    <property type="entry name" value="Double Clp-N motif"/>
    <property type="match status" value="1"/>
</dbReference>
<accession>A0A517P111</accession>
<gene>
    <name evidence="3" type="primary">clpC_1</name>
    <name evidence="3" type="ORF">K239x_50740</name>
</gene>
<dbReference type="OrthoDB" id="274886at2"/>
<dbReference type="RefSeq" id="WP_145420858.1">
    <property type="nucleotide sequence ID" value="NZ_CP036526.1"/>
</dbReference>
<dbReference type="InterPro" id="IPR004176">
    <property type="entry name" value="Clp_R_N"/>
</dbReference>
<organism evidence="3 4">
    <name type="scientific">Stieleria marina</name>
    <dbReference type="NCBI Taxonomy" id="1930275"/>
    <lineage>
        <taxon>Bacteria</taxon>
        <taxon>Pseudomonadati</taxon>
        <taxon>Planctomycetota</taxon>
        <taxon>Planctomycetia</taxon>
        <taxon>Pirellulales</taxon>
        <taxon>Pirellulaceae</taxon>
        <taxon>Stieleria</taxon>
    </lineage>
</organism>
<sequence length="192" mass="20714" precursor="true">MSVSRRRFIGTTAAMSALAATPALGARSSALDQTDFAGSIDLNSGPVNGPRVEKIMLLASQYALRMEHWHLGTEHLFFALVQESELSGSHWIDDLGMTSEEIDCVINYVVGFGKTTDRPMPTASDLIASDNLVACLEQSTQAAAELGHNAIEPQHLMLGIIDSFGTTANMLLNEMWIERGSIRHVALESLGA</sequence>
<feature type="domain" description="Clp R" evidence="2">
    <location>
        <begin position="51"/>
        <end position="172"/>
    </location>
</feature>
<proteinExistence type="predicted"/>
<reference evidence="3 4" key="1">
    <citation type="submission" date="2019-02" db="EMBL/GenBank/DDBJ databases">
        <title>Deep-cultivation of Planctomycetes and their phenomic and genomic characterization uncovers novel biology.</title>
        <authorList>
            <person name="Wiegand S."/>
            <person name="Jogler M."/>
            <person name="Boedeker C."/>
            <person name="Pinto D."/>
            <person name="Vollmers J."/>
            <person name="Rivas-Marin E."/>
            <person name="Kohn T."/>
            <person name="Peeters S.H."/>
            <person name="Heuer A."/>
            <person name="Rast P."/>
            <person name="Oberbeckmann S."/>
            <person name="Bunk B."/>
            <person name="Jeske O."/>
            <person name="Meyerdierks A."/>
            <person name="Storesund J.E."/>
            <person name="Kallscheuer N."/>
            <person name="Luecker S."/>
            <person name="Lage O.M."/>
            <person name="Pohl T."/>
            <person name="Merkel B.J."/>
            <person name="Hornburger P."/>
            <person name="Mueller R.-W."/>
            <person name="Bruemmer F."/>
            <person name="Labrenz M."/>
            <person name="Spormann A.M."/>
            <person name="Op den Camp H."/>
            <person name="Overmann J."/>
            <person name="Amann R."/>
            <person name="Jetten M.S.M."/>
            <person name="Mascher T."/>
            <person name="Medema M.H."/>
            <person name="Devos D.P."/>
            <person name="Kaster A.-K."/>
            <person name="Ovreas L."/>
            <person name="Rohde M."/>
            <person name="Galperin M.Y."/>
            <person name="Jogler C."/>
        </authorList>
    </citation>
    <scope>NUCLEOTIDE SEQUENCE [LARGE SCALE GENOMIC DNA]</scope>
    <source>
        <strain evidence="3 4">K23_9</strain>
    </source>
</reference>
<feature type="signal peptide" evidence="1">
    <location>
        <begin position="1"/>
        <end position="25"/>
    </location>
</feature>
<dbReference type="Gene3D" id="1.10.1780.10">
    <property type="entry name" value="Clp, N-terminal domain"/>
    <property type="match status" value="1"/>
</dbReference>
<keyword evidence="1" id="KW-0732">Signal</keyword>
<protein>
    <submittedName>
        <fullName evidence="3">Negative regulator of genetic competence ClpC/MecB</fullName>
    </submittedName>
</protein>
<dbReference type="Proteomes" id="UP000319817">
    <property type="component" value="Chromosome"/>
</dbReference>
<evidence type="ECO:0000256" key="1">
    <source>
        <dbReference type="SAM" id="SignalP"/>
    </source>
</evidence>